<keyword evidence="6" id="KW-0175">Coiled coil</keyword>
<feature type="compositionally biased region" description="Polar residues" evidence="7">
    <location>
        <begin position="1"/>
        <end position="23"/>
    </location>
</feature>
<proteinExistence type="predicted"/>
<dbReference type="PANTHER" id="PTHR11616">
    <property type="entry name" value="SODIUM/CHLORIDE DEPENDENT TRANSPORTER"/>
    <property type="match status" value="1"/>
</dbReference>
<keyword evidence="10" id="KW-1185">Reference proteome</keyword>
<comment type="subcellular location">
    <subcellularLocation>
        <location evidence="1">Membrane</location>
        <topology evidence="1">Multi-pass membrane protein</topology>
    </subcellularLocation>
</comment>
<dbReference type="SUPFAM" id="SSF161070">
    <property type="entry name" value="SNF-like"/>
    <property type="match status" value="2"/>
</dbReference>
<evidence type="ECO:0000256" key="4">
    <source>
        <dbReference type="ARBA" id="ARBA00022989"/>
    </source>
</evidence>
<keyword evidence="4 8" id="KW-1133">Transmembrane helix</keyword>
<evidence type="ECO:0000256" key="6">
    <source>
        <dbReference type="SAM" id="Coils"/>
    </source>
</evidence>
<keyword evidence="2" id="KW-0813">Transport</keyword>
<keyword evidence="5 8" id="KW-0472">Membrane</keyword>
<evidence type="ECO:0000313" key="9">
    <source>
        <dbReference type="EMBL" id="WAR03423.1"/>
    </source>
</evidence>
<gene>
    <name evidence="9" type="ORF">MAR_009981</name>
</gene>
<evidence type="ECO:0000256" key="7">
    <source>
        <dbReference type="SAM" id="MobiDB-lite"/>
    </source>
</evidence>
<dbReference type="Proteomes" id="UP001164746">
    <property type="component" value="Chromosome 4"/>
</dbReference>
<feature type="transmembrane region" description="Helical" evidence="8">
    <location>
        <begin position="248"/>
        <end position="271"/>
    </location>
</feature>
<dbReference type="PANTHER" id="PTHR11616:SF240">
    <property type="entry name" value="BLOATED TUBULES, ISOFORM B-RELATED"/>
    <property type="match status" value="1"/>
</dbReference>
<feature type="transmembrane region" description="Helical" evidence="8">
    <location>
        <begin position="327"/>
        <end position="347"/>
    </location>
</feature>
<feature type="coiled-coil region" evidence="6">
    <location>
        <begin position="40"/>
        <end position="130"/>
    </location>
</feature>
<sequence>MQLQQGNTNFMTSTPSHNTQQDKYINPNASPTSPSNSDIMQFLKSNFEKVNTRLDKLEKLETKVNEVDAKLSKLWSDLEKRVTKSEEKVSTLEEKIKGREFHAATENEEIAKLKKDNEGIKANLNFIETQALANNLIIGGIPIWENEGTARNDGTSGAAAPTENMADTQKAVHKFILEVLKIPEQDANDIKIEKARKIGFAKGNRPRNVLEQQKTVIMLPIMEYPDTVSVSSSGHQQQRKAVKFSSTFSTYMTLLGYALGFADIWRFPFLVYRNGGGFSTGLVALKAGFRIPTLIVITVVMFVLSLPTCTGAGAYIFLLIDWYAGSWTGTIVALIEVILFLSCVEYVPPNYGSYHYPGYAQAIGWGTVVVTVAPIFGYAILNLYRAKGTVSQRISSLCRPTDTWGPCGDRMDCNYRKNKIKYSERTFWDLFYFNVFGRYPKNSAINLLLDHELTILKS</sequence>
<evidence type="ECO:0000256" key="2">
    <source>
        <dbReference type="ARBA" id="ARBA00022448"/>
    </source>
</evidence>
<reference evidence="9" key="1">
    <citation type="submission" date="2022-11" db="EMBL/GenBank/DDBJ databases">
        <title>Centuries of genome instability and evolution in soft-shell clam transmissible cancer (bioRxiv).</title>
        <authorList>
            <person name="Hart S.F.M."/>
            <person name="Yonemitsu M.A."/>
            <person name="Giersch R.M."/>
            <person name="Beal B.F."/>
            <person name="Arriagada G."/>
            <person name="Davis B.W."/>
            <person name="Ostrander E.A."/>
            <person name="Goff S.P."/>
            <person name="Metzger M.J."/>
        </authorList>
    </citation>
    <scope>NUCLEOTIDE SEQUENCE</scope>
    <source>
        <strain evidence="9">MELC-2E11</strain>
        <tissue evidence="9">Siphon/mantle</tissue>
    </source>
</reference>
<dbReference type="PROSITE" id="PS50267">
    <property type="entry name" value="NA_NEUROTRAN_SYMP_3"/>
    <property type="match status" value="1"/>
</dbReference>
<evidence type="ECO:0000313" key="10">
    <source>
        <dbReference type="Proteomes" id="UP001164746"/>
    </source>
</evidence>
<feature type="transmembrane region" description="Helical" evidence="8">
    <location>
        <begin position="359"/>
        <end position="384"/>
    </location>
</feature>
<evidence type="ECO:0000256" key="3">
    <source>
        <dbReference type="ARBA" id="ARBA00022692"/>
    </source>
</evidence>
<feature type="region of interest" description="Disordered" evidence="7">
    <location>
        <begin position="1"/>
        <end position="36"/>
    </location>
</feature>
<accession>A0ABY7E0C1</accession>
<feature type="compositionally biased region" description="Low complexity" evidence="7">
    <location>
        <begin position="26"/>
        <end position="36"/>
    </location>
</feature>
<evidence type="ECO:0000256" key="8">
    <source>
        <dbReference type="SAM" id="Phobius"/>
    </source>
</evidence>
<dbReference type="InterPro" id="IPR000175">
    <property type="entry name" value="Na/ntran_symport"/>
</dbReference>
<evidence type="ECO:0000256" key="1">
    <source>
        <dbReference type="ARBA" id="ARBA00004141"/>
    </source>
</evidence>
<feature type="transmembrane region" description="Helical" evidence="8">
    <location>
        <begin position="291"/>
        <end position="320"/>
    </location>
</feature>
<name>A0ABY7E0C1_MYAAR</name>
<dbReference type="EMBL" id="CP111015">
    <property type="protein sequence ID" value="WAR03423.1"/>
    <property type="molecule type" value="Genomic_DNA"/>
</dbReference>
<evidence type="ECO:0000256" key="5">
    <source>
        <dbReference type="ARBA" id="ARBA00023136"/>
    </source>
</evidence>
<organism evidence="9 10">
    <name type="scientific">Mya arenaria</name>
    <name type="common">Soft-shell clam</name>
    <dbReference type="NCBI Taxonomy" id="6604"/>
    <lineage>
        <taxon>Eukaryota</taxon>
        <taxon>Metazoa</taxon>
        <taxon>Spiralia</taxon>
        <taxon>Lophotrochozoa</taxon>
        <taxon>Mollusca</taxon>
        <taxon>Bivalvia</taxon>
        <taxon>Autobranchia</taxon>
        <taxon>Heteroconchia</taxon>
        <taxon>Euheterodonta</taxon>
        <taxon>Imparidentia</taxon>
        <taxon>Neoheterodontei</taxon>
        <taxon>Myida</taxon>
        <taxon>Myoidea</taxon>
        <taxon>Myidae</taxon>
        <taxon>Mya</taxon>
    </lineage>
</organism>
<dbReference type="InterPro" id="IPR037272">
    <property type="entry name" value="SNS_sf"/>
</dbReference>
<keyword evidence="3 8" id="KW-0812">Transmembrane</keyword>
<protein>
    <submittedName>
        <fullName evidence="9">SC6A5-like protein</fullName>
    </submittedName>
</protein>